<dbReference type="Gene3D" id="2.30.110.10">
    <property type="entry name" value="Electron Transport, Fmn-binding Protein, Chain A"/>
    <property type="match status" value="1"/>
</dbReference>
<name>A0A512N6Q0_9HYPH</name>
<organism evidence="3 4">
    <name type="scientific">Reyranella soli</name>
    <dbReference type="NCBI Taxonomy" id="1230389"/>
    <lineage>
        <taxon>Bacteria</taxon>
        <taxon>Pseudomonadati</taxon>
        <taxon>Pseudomonadota</taxon>
        <taxon>Alphaproteobacteria</taxon>
        <taxon>Hyphomicrobiales</taxon>
        <taxon>Reyranellaceae</taxon>
        <taxon>Reyranella</taxon>
    </lineage>
</organism>
<evidence type="ECO:0000256" key="2">
    <source>
        <dbReference type="ARBA" id="ARBA00049106"/>
    </source>
</evidence>
<proteinExistence type="inferred from homology"/>
<comment type="catalytic activity">
    <reaction evidence="2">
        <text>oxidized coenzyme F420-(gamma-L-Glu)(n) + a quinol + H(+) = reduced coenzyme F420-(gamma-L-Glu)(n) + a quinone</text>
        <dbReference type="Rhea" id="RHEA:39663"/>
        <dbReference type="Rhea" id="RHEA-COMP:12939"/>
        <dbReference type="Rhea" id="RHEA-COMP:14378"/>
        <dbReference type="ChEBI" id="CHEBI:15378"/>
        <dbReference type="ChEBI" id="CHEBI:24646"/>
        <dbReference type="ChEBI" id="CHEBI:132124"/>
        <dbReference type="ChEBI" id="CHEBI:133980"/>
        <dbReference type="ChEBI" id="CHEBI:139511"/>
    </reaction>
</comment>
<dbReference type="InterPro" id="IPR012349">
    <property type="entry name" value="Split_barrel_FMN-bd"/>
</dbReference>
<gene>
    <name evidence="3" type="ORF">RSO01_18320</name>
</gene>
<dbReference type="RefSeq" id="WP_147148413.1">
    <property type="nucleotide sequence ID" value="NZ_BKAJ01000031.1"/>
</dbReference>
<dbReference type="EMBL" id="BKAJ01000031">
    <property type="protein sequence ID" value="GEP54666.1"/>
    <property type="molecule type" value="Genomic_DNA"/>
</dbReference>
<dbReference type="GO" id="GO:0070967">
    <property type="term" value="F:coenzyme F420 binding"/>
    <property type="evidence" value="ECO:0007669"/>
    <property type="project" value="TreeGrafter"/>
</dbReference>
<dbReference type="PANTHER" id="PTHR39428:SF3">
    <property type="entry name" value="DEAZAFLAVIN-DEPENDENT NITROREDUCTASE"/>
    <property type="match status" value="1"/>
</dbReference>
<evidence type="ECO:0000256" key="1">
    <source>
        <dbReference type="ARBA" id="ARBA00008710"/>
    </source>
</evidence>
<evidence type="ECO:0000313" key="4">
    <source>
        <dbReference type="Proteomes" id="UP000321058"/>
    </source>
</evidence>
<dbReference type="OrthoDB" id="8225825at2"/>
<comment type="caution">
    <text evidence="3">The sequence shown here is derived from an EMBL/GenBank/DDBJ whole genome shotgun (WGS) entry which is preliminary data.</text>
</comment>
<dbReference type="GO" id="GO:0005886">
    <property type="term" value="C:plasma membrane"/>
    <property type="evidence" value="ECO:0007669"/>
    <property type="project" value="TreeGrafter"/>
</dbReference>
<dbReference type="GO" id="GO:0016491">
    <property type="term" value="F:oxidoreductase activity"/>
    <property type="evidence" value="ECO:0007669"/>
    <property type="project" value="InterPro"/>
</dbReference>
<dbReference type="PANTHER" id="PTHR39428">
    <property type="entry name" value="F420H(2)-DEPENDENT QUINONE REDUCTASE RV1261C"/>
    <property type="match status" value="1"/>
</dbReference>
<protein>
    <submittedName>
        <fullName evidence="3">Nitroreductase</fullName>
    </submittedName>
</protein>
<dbReference type="NCBIfam" id="TIGR00026">
    <property type="entry name" value="hi_GC_TIGR00026"/>
    <property type="match status" value="1"/>
</dbReference>
<dbReference type="Proteomes" id="UP000321058">
    <property type="component" value="Unassembled WGS sequence"/>
</dbReference>
<comment type="similarity">
    <text evidence="1">Belongs to the F420H(2)-dependent quinone reductase family.</text>
</comment>
<dbReference type="InterPro" id="IPR004378">
    <property type="entry name" value="F420H2_quin_Rdtase"/>
</dbReference>
<accession>A0A512N6Q0</accession>
<evidence type="ECO:0000313" key="3">
    <source>
        <dbReference type="EMBL" id="GEP54666.1"/>
    </source>
</evidence>
<sequence>MTEAKLAPNLPKWMVDHTNLYLSSGGKQGHIYTIKQPDRPELSVPSLLLTTTGRKSGEKFIFPLFYGKSGNSYIIVASKGGAPDHPGWYKNILANPEVEIQVATDKIKVRARTASGEERAKLWKLANEFWPPYEDYQKKVPNREIPVVVLDPIS</sequence>
<dbReference type="AlphaFoldDB" id="A0A512N6Q0"/>
<reference evidence="3 4" key="1">
    <citation type="submission" date="2019-07" db="EMBL/GenBank/DDBJ databases">
        <title>Whole genome shotgun sequence of Reyranella soli NBRC 108950.</title>
        <authorList>
            <person name="Hosoyama A."/>
            <person name="Uohara A."/>
            <person name="Ohji S."/>
            <person name="Ichikawa N."/>
        </authorList>
    </citation>
    <scope>NUCLEOTIDE SEQUENCE [LARGE SCALE GENOMIC DNA]</scope>
    <source>
        <strain evidence="3 4">NBRC 108950</strain>
    </source>
</reference>
<dbReference type="Pfam" id="PF04075">
    <property type="entry name" value="F420H2_quin_red"/>
    <property type="match status" value="1"/>
</dbReference>
<keyword evidence="4" id="KW-1185">Reference proteome</keyword>